<dbReference type="PANTHER" id="PTHR24232">
    <property type="entry name" value="G-PROTEIN COUPLED RECEPTOR"/>
    <property type="match status" value="1"/>
</dbReference>
<proteinExistence type="predicted"/>
<organism evidence="7 8">
    <name type="scientific">Ataeniobius toweri</name>
    <dbReference type="NCBI Taxonomy" id="208326"/>
    <lineage>
        <taxon>Eukaryota</taxon>
        <taxon>Metazoa</taxon>
        <taxon>Chordata</taxon>
        <taxon>Craniata</taxon>
        <taxon>Vertebrata</taxon>
        <taxon>Euteleostomi</taxon>
        <taxon>Actinopterygii</taxon>
        <taxon>Neopterygii</taxon>
        <taxon>Teleostei</taxon>
        <taxon>Neoteleostei</taxon>
        <taxon>Acanthomorphata</taxon>
        <taxon>Ovalentaria</taxon>
        <taxon>Atherinomorphae</taxon>
        <taxon>Cyprinodontiformes</taxon>
        <taxon>Goodeidae</taxon>
        <taxon>Ataeniobius</taxon>
    </lineage>
</organism>
<gene>
    <name evidence="7" type="ORF">ATANTOWER_006823</name>
</gene>
<evidence type="ECO:0000256" key="5">
    <source>
        <dbReference type="ARBA" id="ARBA00023224"/>
    </source>
</evidence>
<keyword evidence="6" id="KW-0472">Membrane</keyword>
<feature type="transmembrane region" description="Helical" evidence="6">
    <location>
        <begin position="87"/>
        <end position="110"/>
    </location>
</feature>
<keyword evidence="2" id="KW-0297">G-protein coupled receptor</keyword>
<feature type="transmembrane region" description="Helical" evidence="6">
    <location>
        <begin position="166"/>
        <end position="184"/>
    </location>
</feature>
<comment type="subcellular location">
    <subcellularLocation>
        <location evidence="1">Membrane</location>
        <topology evidence="1">Multi-pass membrane protein</topology>
    </subcellularLocation>
</comment>
<evidence type="ECO:0000313" key="8">
    <source>
        <dbReference type="Proteomes" id="UP001345963"/>
    </source>
</evidence>
<feature type="non-terminal residue" evidence="7">
    <location>
        <position position="1"/>
    </location>
</feature>
<keyword evidence="8" id="KW-1185">Reference proteome</keyword>
<evidence type="ECO:0000256" key="6">
    <source>
        <dbReference type="SAM" id="Phobius"/>
    </source>
</evidence>
<accession>A0ABU7CG02</accession>
<dbReference type="EMBL" id="JAHUTI010090289">
    <property type="protein sequence ID" value="MED6261562.1"/>
    <property type="molecule type" value="Genomic_DNA"/>
</dbReference>
<evidence type="ECO:0000256" key="3">
    <source>
        <dbReference type="ARBA" id="ARBA00023170"/>
    </source>
</evidence>
<keyword evidence="5" id="KW-0807">Transducer</keyword>
<keyword evidence="6" id="KW-1133">Transmembrane helix</keyword>
<comment type="caution">
    <text evidence="7">The sequence shown here is derived from an EMBL/GenBank/DDBJ whole genome shotgun (WGS) entry which is preliminary data.</text>
</comment>
<feature type="transmembrane region" description="Helical" evidence="6">
    <location>
        <begin position="44"/>
        <end position="67"/>
    </location>
</feature>
<feature type="transmembrane region" description="Helical" evidence="6">
    <location>
        <begin position="122"/>
        <end position="145"/>
    </location>
</feature>
<keyword evidence="4" id="KW-0325">Glycoprotein</keyword>
<keyword evidence="6" id="KW-0812">Transmembrane</keyword>
<feature type="transmembrane region" description="Helical" evidence="6">
    <location>
        <begin position="190"/>
        <end position="217"/>
    </location>
</feature>
<dbReference type="PANTHER" id="PTHR24232:SF41">
    <property type="entry name" value="LYSOPHOSPHATIDIC ACID RECEPTOR 4"/>
    <property type="match status" value="1"/>
</dbReference>
<evidence type="ECO:0000313" key="7">
    <source>
        <dbReference type="EMBL" id="MED6261562.1"/>
    </source>
</evidence>
<feature type="transmembrane region" description="Helical" evidence="6">
    <location>
        <begin position="238"/>
        <end position="263"/>
    </location>
</feature>
<keyword evidence="3" id="KW-0675">Receptor</keyword>
<evidence type="ECO:0000256" key="1">
    <source>
        <dbReference type="ARBA" id="ARBA00004141"/>
    </source>
</evidence>
<feature type="transmembrane region" description="Helical" evidence="6">
    <location>
        <begin position="275"/>
        <end position="297"/>
    </location>
</feature>
<evidence type="ECO:0000256" key="4">
    <source>
        <dbReference type="ARBA" id="ARBA00023180"/>
    </source>
</evidence>
<evidence type="ECO:0008006" key="9">
    <source>
        <dbReference type="Google" id="ProtNLM"/>
    </source>
</evidence>
<name>A0ABU7CG02_9TELE</name>
<protein>
    <recommendedName>
        <fullName evidence="9">G-protein coupled receptors family 1 profile domain-containing protein</fullName>
    </recommendedName>
</protein>
<reference evidence="7 8" key="1">
    <citation type="submission" date="2021-07" db="EMBL/GenBank/DDBJ databases">
        <authorList>
            <person name="Palmer J.M."/>
        </authorList>
    </citation>
    <scope>NUCLEOTIDE SEQUENCE [LARGE SCALE GENOMIC DNA]</scope>
    <source>
        <strain evidence="7 8">AT_MEX2019</strain>
        <tissue evidence="7">Muscle</tissue>
    </source>
</reference>
<sequence length="309" mass="34773">FYHPKTHSLRYIHNQETSSQSRQTLKSRSDTADQFCWSTRAGTLSITVLTILNNLFLLPLCISVLYVGLKRWRQQGKGMPLSHSNILTYHIVILELMNVLGSTLSCFGVHTNITTMEAVGIYFLANVFSGQMMFHILTCVERYLAVVHPITYVALKSAKGIRLRNITISCVWLTCLIGMGYLSLPDERILMLLSFCMVPVALAFISFCSISVLCVLIRPGPGSRGGNRQKVDQSKMRAFHTIMAILSLLLIRFGGHICVNALYDPEHLSNGNTCAIWLAESWFCLPTGLMLPLLFLYRARKIPLCRPKQ</sequence>
<evidence type="ECO:0000256" key="2">
    <source>
        <dbReference type="ARBA" id="ARBA00023040"/>
    </source>
</evidence>
<dbReference type="Proteomes" id="UP001345963">
    <property type="component" value="Unassembled WGS sequence"/>
</dbReference>